<name>A0A7J7MA52_9MAGN</name>
<keyword evidence="2" id="KW-0442">Lipid degradation</keyword>
<dbReference type="Proteomes" id="UP000541444">
    <property type="component" value="Unassembled WGS sequence"/>
</dbReference>
<evidence type="ECO:0000313" key="3">
    <source>
        <dbReference type="EMBL" id="KAF6151638.1"/>
    </source>
</evidence>
<dbReference type="InterPro" id="IPR033556">
    <property type="entry name" value="PLA"/>
</dbReference>
<keyword evidence="2" id="KW-0443">Lipid metabolism</keyword>
<dbReference type="OrthoDB" id="1662157at2759"/>
<proteinExistence type="inferred from homology"/>
<comment type="caution">
    <text evidence="3">The sequence shown here is derived from an EMBL/GenBank/DDBJ whole genome shotgun (WGS) entry which is preliminary data.</text>
</comment>
<dbReference type="InterPro" id="IPR029058">
    <property type="entry name" value="AB_hydrolase_fold"/>
</dbReference>
<dbReference type="GO" id="GO:0016042">
    <property type="term" value="P:lipid catabolic process"/>
    <property type="evidence" value="ECO:0007669"/>
    <property type="project" value="UniProtKB-UniRule"/>
</dbReference>
<dbReference type="AlphaFoldDB" id="A0A7J7MA52"/>
<accession>A0A7J7MA52</accession>
<dbReference type="EMBL" id="JACGCM010001673">
    <property type="protein sequence ID" value="KAF6151638.1"/>
    <property type="molecule type" value="Genomic_DNA"/>
</dbReference>
<dbReference type="EC" id="3.1.1.-" evidence="2"/>
<organism evidence="3 4">
    <name type="scientific">Kingdonia uniflora</name>
    <dbReference type="NCBI Taxonomy" id="39325"/>
    <lineage>
        <taxon>Eukaryota</taxon>
        <taxon>Viridiplantae</taxon>
        <taxon>Streptophyta</taxon>
        <taxon>Embryophyta</taxon>
        <taxon>Tracheophyta</taxon>
        <taxon>Spermatophyta</taxon>
        <taxon>Magnoliopsida</taxon>
        <taxon>Ranunculales</taxon>
        <taxon>Circaeasteraceae</taxon>
        <taxon>Kingdonia</taxon>
    </lineage>
</organism>
<dbReference type="PANTHER" id="PTHR31828:SF10">
    <property type="entry name" value="PHOSPHOLIPASE A1-IIDELTA"/>
    <property type="match status" value="1"/>
</dbReference>
<gene>
    <name evidence="3" type="ORF">GIB67_003725</name>
</gene>
<dbReference type="GO" id="GO:0008970">
    <property type="term" value="F:phospholipase A1 activity"/>
    <property type="evidence" value="ECO:0007669"/>
    <property type="project" value="UniProtKB-UniRule"/>
</dbReference>
<evidence type="ECO:0000256" key="1">
    <source>
        <dbReference type="ARBA" id="ARBA00022801"/>
    </source>
</evidence>
<keyword evidence="1 2" id="KW-0378">Hydrolase</keyword>
<evidence type="ECO:0000313" key="4">
    <source>
        <dbReference type="Proteomes" id="UP000541444"/>
    </source>
</evidence>
<comment type="similarity">
    <text evidence="2">Belongs to the AB hydrolase superfamily. Lipase family.</text>
</comment>
<comment type="function">
    <text evidence="2">Acylhydrolase that catalyzes the hydrolysis of phospholipids at the sn-1 position.</text>
</comment>
<dbReference type="Gene3D" id="3.40.50.1820">
    <property type="entry name" value="alpha/beta hydrolase"/>
    <property type="match status" value="1"/>
</dbReference>
<evidence type="ECO:0000256" key="2">
    <source>
        <dbReference type="RuleBase" id="RU367093"/>
    </source>
</evidence>
<keyword evidence="4" id="KW-1185">Reference proteome</keyword>
<dbReference type="PANTHER" id="PTHR31828">
    <property type="entry name" value="PHOSPHOLIPASE A1-IIGAMMA"/>
    <property type="match status" value="1"/>
</dbReference>
<protein>
    <recommendedName>
        <fullName evidence="2">Phospholipase A1</fullName>
        <ecNumber evidence="2">3.1.1.-</ecNumber>
    </recommendedName>
</protein>
<reference evidence="3 4" key="1">
    <citation type="journal article" date="2020" name="IScience">
        <title>Genome Sequencing of the Endangered Kingdonia uniflora (Circaeasteraceae, Ranunculales) Reveals Potential Mechanisms of Evolutionary Specialization.</title>
        <authorList>
            <person name="Sun Y."/>
            <person name="Deng T."/>
            <person name="Zhang A."/>
            <person name="Moore M.J."/>
            <person name="Landis J.B."/>
            <person name="Lin N."/>
            <person name="Zhang H."/>
            <person name="Zhang X."/>
            <person name="Huang J."/>
            <person name="Zhang X."/>
            <person name="Sun H."/>
            <person name="Wang H."/>
        </authorList>
    </citation>
    <scope>NUCLEOTIDE SEQUENCE [LARGE SCALE GENOMIC DNA]</scope>
    <source>
        <strain evidence="3">TB1705</strain>
        <tissue evidence="3">Leaf</tissue>
    </source>
</reference>
<sequence>MEINKKEATWEELLGSNHWEDLLEPLNLDLRKLILRCGDFCQASYDAFNSDKHSKYSGSSRYGKNSFFQKVELESGSDYFVDTFLYATSRVDVPEAFLLHSYSREAWDRESNWIGYIAITSTKSVKQMGGGKYTFLGEEP</sequence>